<comment type="similarity">
    <text evidence="1">Belongs to the class-II pyridine nucleotide-disulfide oxidoreductase family.</text>
</comment>
<proteinExistence type="inferred from homology"/>
<dbReference type="InterPro" id="IPR023753">
    <property type="entry name" value="FAD/NAD-binding_dom"/>
</dbReference>
<gene>
    <name evidence="8" type="ORF">FTUN_0271</name>
</gene>
<evidence type="ECO:0000256" key="3">
    <source>
        <dbReference type="ARBA" id="ARBA00022827"/>
    </source>
</evidence>
<organism evidence="8 9">
    <name type="scientific">Frigoriglobus tundricola</name>
    <dbReference type="NCBI Taxonomy" id="2774151"/>
    <lineage>
        <taxon>Bacteria</taxon>
        <taxon>Pseudomonadati</taxon>
        <taxon>Planctomycetota</taxon>
        <taxon>Planctomycetia</taxon>
        <taxon>Gemmatales</taxon>
        <taxon>Gemmataceae</taxon>
        <taxon>Frigoriglobus</taxon>
    </lineage>
</organism>
<keyword evidence="2" id="KW-0285">Flavoprotein</keyword>
<sequence>MPENVIIIGSGPAAWTAAIYAARANLNPLVFEGNPDDERNRQNGTMPLGQLALTTEVENFPSWPSGDTRQYLKTALKADDPDFPYWVSANKDQPTHGINGPELMALMRQQAKNFDTRVESKDVVKVDLKQRPFTLTLHDGKTVQTHTLIIATGARANYLGLPSEDKFKNKGVSACAVCDGALPRFRNQPIVVVGGGDTAVEEAGYLTKFASRVSLLVRRDVLRASKIMAERATSNPKIDMKWHTEVDEVLGEDKKGVTAVRVKNNKTGAKEELPAAGLFLAIGHTPNVAFLDGQVELTPTGYIKWTTLARTYTSVDGVFAAGDVADDYYRQAISASGTGCMAALDAERYLGHHGLI</sequence>
<dbReference type="RefSeq" id="WP_171469111.1">
    <property type="nucleotide sequence ID" value="NZ_CP053452.2"/>
</dbReference>
<keyword evidence="3" id="KW-0274">FAD</keyword>
<keyword evidence="5" id="KW-1015">Disulfide bond</keyword>
<evidence type="ECO:0000313" key="8">
    <source>
        <dbReference type="EMBL" id="QJW92774.1"/>
    </source>
</evidence>
<dbReference type="InterPro" id="IPR036188">
    <property type="entry name" value="FAD/NAD-bd_sf"/>
</dbReference>
<dbReference type="GO" id="GO:0004791">
    <property type="term" value="F:thioredoxin-disulfide reductase (NADPH) activity"/>
    <property type="evidence" value="ECO:0007669"/>
    <property type="project" value="UniProtKB-EC"/>
</dbReference>
<evidence type="ECO:0000259" key="7">
    <source>
        <dbReference type="Pfam" id="PF07992"/>
    </source>
</evidence>
<evidence type="ECO:0000256" key="1">
    <source>
        <dbReference type="ARBA" id="ARBA00009333"/>
    </source>
</evidence>
<evidence type="ECO:0000256" key="5">
    <source>
        <dbReference type="ARBA" id="ARBA00023157"/>
    </source>
</evidence>
<dbReference type="PANTHER" id="PTHR48105">
    <property type="entry name" value="THIOREDOXIN REDUCTASE 1-RELATED-RELATED"/>
    <property type="match status" value="1"/>
</dbReference>
<evidence type="ECO:0000256" key="4">
    <source>
        <dbReference type="ARBA" id="ARBA00023002"/>
    </source>
</evidence>
<feature type="domain" description="FAD/NAD(P)-binding" evidence="7">
    <location>
        <begin position="4"/>
        <end position="339"/>
    </location>
</feature>
<dbReference type="PRINTS" id="PR00469">
    <property type="entry name" value="PNDRDTASEII"/>
</dbReference>
<dbReference type="InterPro" id="IPR008255">
    <property type="entry name" value="Pyr_nucl-diS_OxRdtase_2_AS"/>
</dbReference>
<keyword evidence="9" id="KW-1185">Reference proteome</keyword>
<dbReference type="KEGG" id="ftj:FTUN_0271"/>
<name>A0A6M5YGR4_9BACT</name>
<dbReference type="PRINTS" id="PR00368">
    <property type="entry name" value="FADPNR"/>
</dbReference>
<dbReference type="Pfam" id="PF07992">
    <property type="entry name" value="Pyr_redox_2"/>
    <property type="match status" value="1"/>
</dbReference>
<evidence type="ECO:0000256" key="2">
    <source>
        <dbReference type="ARBA" id="ARBA00022630"/>
    </source>
</evidence>
<dbReference type="EC" id="1.8.1.9" evidence="8"/>
<evidence type="ECO:0000256" key="6">
    <source>
        <dbReference type="ARBA" id="ARBA00023284"/>
    </source>
</evidence>
<dbReference type="AlphaFoldDB" id="A0A6M5YGR4"/>
<dbReference type="EMBL" id="CP053452">
    <property type="protein sequence ID" value="QJW92774.1"/>
    <property type="molecule type" value="Genomic_DNA"/>
</dbReference>
<dbReference type="PROSITE" id="PS00573">
    <property type="entry name" value="PYRIDINE_REDOX_2"/>
    <property type="match status" value="1"/>
</dbReference>
<accession>A0A6M5YGR4</accession>
<keyword evidence="4 8" id="KW-0560">Oxidoreductase</keyword>
<protein>
    <submittedName>
        <fullName evidence="8">Thioredoxin reductase</fullName>
        <ecNumber evidence="8">1.8.1.9</ecNumber>
    </submittedName>
</protein>
<dbReference type="Gene3D" id="3.50.50.60">
    <property type="entry name" value="FAD/NAD(P)-binding domain"/>
    <property type="match status" value="3"/>
</dbReference>
<dbReference type="Proteomes" id="UP000503447">
    <property type="component" value="Chromosome"/>
</dbReference>
<dbReference type="SUPFAM" id="SSF51905">
    <property type="entry name" value="FAD/NAD(P)-binding domain"/>
    <property type="match status" value="1"/>
</dbReference>
<evidence type="ECO:0000313" key="9">
    <source>
        <dbReference type="Proteomes" id="UP000503447"/>
    </source>
</evidence>
<keyword evidence="6" id="KW-0676">Redox-active center</keyword>
<dbReference type="InterPro" id="IPR050097">
    <property type="entry name" value="Ferredoxin-NADP_redctase_2"/>
</dbReference>
<reference evidence="9" key="1">
    <citation type="submission" date="2020-05" db="EMBL/GenBank/DDBJ databases">
        <title>Frigoriglobus tundricola gen. nov., sp. nov., a psychrotolerant cellulolytic planctomycete of the family Gemmataceae with two divergent copies of 16S rRNA gene.</title>
        <authorList>
            <person name="Kulichevskaya I.S."/>
            <person name="Ivanova A.A."/>
            <person name="Naumoff D.G."/>
            <person name="Beletsky A.V."/>
            <person name="Rijpstra W.I.C."/>
            <person name="Sinninghe Damste J.S."/>
            <person name="Mardanov A.V."/>
            <person name="Ravin N.V."/>
            <person name="Dedysh S.N."/>
        </authorList>
    </citation>
    <scope>NUCLEOTIDE SEQUENCE [LARGE SCALE GENOMIC DNA]</scope>
    <source>
        <strain evidence="9">PL17</strain>
    </source>
</reference>